<feature type="region of interest" description="Disordered" evidence="1">
    <location>
        <begin position="705"/>
        <end position="724"/>
    </location>
</feature>
<name>A0AAD5TV91_9FUNG</name>
<dbReference type="InterPro" id="IPR036412">
    <property type="entry name" value="HAD-like_sf"/>
</dbReference>
<feature type="region of interest" description="Disordered" evidence="1">
    <location>
        <begin position="812"/>
        <end position="876"/>
    </location>
</feature>
<feature type="transmembrane region" description="Helical" evidence="2">
    <location>
        <begin position="1013"/>
        <end position="1030"/>
    </location>
</feature>
<keyword evidence="2" id="KW-0812">Transmembrane</keyword>
<keyword evidence="2" id="KW-0472">Membrane</keyword>
<protein>
    <submittedName>
        <fullName evidence="3">Uncharacterized protein</fullName>
    </submittedName>
</protein>
<dbReference type="PANTHER" id="PTHR28181">
    <property type="entry name" value="UPF0655 PROTEIN YCR015C"/>
    <property type="match status" value="1"/>
</dbReference>
<reference evidence="3" key="1">
    <citation type="submission" date="2020-05" db="EMBL/GenBank/DDBJ databases">
        <title>Phylogenomic resolution of chytrid fungi.</title>
        <authorList>
            <person name="Stajich J.E."/>
            <person name="Amses K."/>
            <person name="Simmons R."/>
            <person name="Seto K."/>
            <person name="Myers J."/>
            <person name="Bonds A."/>
            <person name="Quandt C.A."/>
            <person name="Barry K."/>
            <person name="Liu P."/>
            <person name="Grigoriev I."/>
            <person name="Longcore J.E."/>
            <person name="James T.Y."/>
        </authorList>
    </citation>
    <scope>NUCLEOTIDE SEQUENCE</scope>
    <source>
        <strain evidence="3">JEL0379</strain>
    </source>
</reference>
<accession>A0AAD5TV91</accession>
<dbReference type="SUPFAM" id="SSF56784">
    <property type="entry name" value="HAD-like"/>
    <property type="match status" value="1"/>
</dbReference>
<dbReference type="AlphaFoldDB" id="A0AAD5TV91"/>
<keyword evidence="4" id="KW-1185">Reference proteome</keyword>
<evidence type="ECO:0000256" key="2">
    <source>
        <dbReference type="SAM" id="Phobius"/>
    </source>
</evidence>
<dbReference type="Gene3D" id="3.40.50.1000">
    <property type="entry name" value="HAD superfamily/HAD-like"/>
    <property type="match status" value="1"/>
</dbReference>
<dbReference type="InterPro" id="IPR050849">
    <property type="entry name" value="HAD-like_hydrolase_phosphatase"/>
</dbReference>
<gene>
    <name evidence="3" type="ORF">HDU87_005030</name>
</gene>
<sequence length="1031" mass="111364">MSWKTGLLFTKPRSPLPLPGSYAPPQCPPIPPPRLTTLVVDYDGTITTHDTVSTLAALSGRGAPAWSDLVDSYTKDYTSTEIALAATTDLWAYLAAFRDVESQSISRVSKSRVLSGLTRPVLRTAGKSVPFRAGSERVLSRWQKWQQQQRRAEETVLIAPPAVVVNSVNWSTDFISAQLDKSVVVLCNDLQFDENANSTGVVEGDMLVAADKLKAVAAVCPGLDGCVAVGDSQTDLLVLLAAEIGIIIAPSADILKTCDRFKIELHEISHCHNASKRGSTLYVAADWDETEQLLERLGAFTFSGCTGEEMAQYSRVPLADSDADSPLRISIHPPSPASSQQHPPSSVSSEPQSLLPHLSQSLPHHVSVRIPSARPRPPKPQPRHMSPLLDDDNDEDLENDHHLLLSDSSEGDPFSPLQPPPKFIKLLGQPKPSSSGADFLDTDPLTGAPIKPTPASVVSASNADPSAVLVDVLDATNEDPFTLEPFAALIDLCAERDKDFVLARVTTVDPNDEERLYYSYYAAHHINKVLFRTQPEEGLLHRMKAKNPLNNMTIVGDVHYFVVSAAAPSESPQNTGRGSFDSVRSLGSIRSFSSIRSATSIRSMMSVFSTASVGSTGSGRREFDRFRRKQPRAKSSSVNPHDTENSKAGLSRLLRIGQHGCRKRTLHLIMRPDAVENVVEDVVPLTEEEGGKGIGIDGKGVYTRPHGKYGRIRPASAQPGPERVRDISASVAKGPPVASPNGAAPGEKPSRSRRNSMDDAYVEDADKMTPNGSVDRDAVGTTANFRAGSTTPRIHRRVRSISFSNEHHGAANLPEWIKTHSGSGKPDGELGDATSRAPGQRGSHYHHNHHPSTTSNGVTSGGAGGSSSSSSFGHRRTRTPLLEQALLSPQTPHSASTLAPDPIYYVARFYATDDDFLMKAAVRAYFKEHALETSDAVLFTIPSSRDDSSEAALDGTEAHPALTGFVYAVSEDYGPGWLGAGGRSGRSLKWLLLAYVALGFVLIKFVVPDAYAYIIAFVLIFLMCLIMILCL</sequence>
<feature type="compositionally biased region" description="Polar residues" evidence="1">
    <location>
        <begin position="781"/>
        <end position="791"/>
    </location>
</feature>
<organism evidence="3 4">
    <name type="scientific">Geranomyces variabilis</name>
    <dbReference type="NCBI Taxonomy" id="109894"/>
    <lineage>
        <taxon>Eukaryota</taxon>
        <taxon>Fungi</taxon>
        <taxon>Fungi incertae sedis</taxon>
        <taxon>Chytridiomycota</taxon>
        <taxon>Chytridiomycota incertae sedis</taxon>
        <taxon>Chytridiomycetes</taxon>
        <taxon>Spizellomycetales</taxon>
        <taxon>Powellomycetaceae</taxon>
        <taxon>Geranomyces</taxon>
    </lineage>
</organism>
<evidence type="ECO:0000313" key="4">
    <source>
        <dbReference type="Proteomes" id="UP001212152"/>
    </source>
</evidence>
<dbReference type="Pfam" id="PF17010">
    <property type="entry name" value="DUF5092"/>
    <property type="match status" value="1"/>
</dbReference>
<feature type="transmembrane region" description="Helical" evidence="2">
    <location>
        <begin position="990"/>
        <end position="1007"/>
    </location>
</feature>
<evidence type="ECO:0000313" key="3">
    <source>
        <dbReference type="EMBL" id="KAJ3184184.1"/>
    </source>
</evidence>
<feature type="region of interest" description="Disordered" evidence="1">
    <location>
        <begin position="614"/>
        <end position="646"/>
    </location>
</feature>
<feature type="region of interest" description="Disordered" evidence="1">
    <location>
        <begin position="324"/>
        <end position="355"/>
    </location>
</feature>
<comment type="caution">
    <text evidence="3">The sequence shown here is derived from an EMBL/GenBank/DDBJ whole genome shotgun (WGS) entry which is preliminary data.</text>
</comment>
<dbReference type="Proteomes" id="UP001212152">
    <property type="component" value="Unassembled WGS sequence"/>
</dbReference>
<feature type="compositionally biased region" description="Low complexity" evidence="1">
    <location>
        <begin position="329"/>
        <end position="355"/>
    </location>
</feature>
<feature type="region of interest" description="Disordered" evidence="1">
    <location>
        <begin position="731"/>
        <end position="791"/>
    </location>
</feature>
<feature type="compositionally biased region" description="Acidic residues" evidence="1">
    <location>
        <begin position="389"/>
        <end position="398"/>
    </location>
</feature>
<dbReference type="PANTHER" id="PTHR28181:SF1">
    <property type="entry name" value="COLD TOLERANCE PROTEIN 1"/>
    <property type="match status" value="1"/>
</dbReference>
<dbReference type="EMBL" id="JADGJQ010000004">
    <property type="protein sequence ID" value="KAJ3184184.1"/>
    <property type="molecule type" value="Genomic_DNA"/>
</dbReference>
<dbReference type="InterPro" id="IPR023214">
    <property type="entry name" value="HAD_sf"/>
</dbReference>
<feature type="region of interest" description="Disordered" evidence="1">
    <location>
        <begin position="369"/>
        <end position="445"/>
    </location>
</feature>
<evidence type="ECO:0000256" key="1">
    <source>
        <dbReference type="SAM" id="MobiDB-lite"/>
    </source>
</evidence>
<keyword evidence="2" id="KW-1133">Transmembrane helix</keyword>
<proteinExistence type="predicted"/>
<dbReference type="InterPro" id="IPR031537">
    <property type="entry name" value="DUF5092"/>
</dbReference>